<name>A0ABU9M0I1_9BACT</name>
<evidence type="ECO:0000313" key="2">
    <source>
        <dbReference type="Proteomes" id="UP001479606"/>
    </source>
</evidence>
<proteinExistence type="predicted"/>
<accession>A0ABU9M0I1</accession>
<organism evidence="1 2">
    <name type="scientific">Hymenobacter segetis</name>
    <dbReference type="NCBI Taxonomy" id="2025509"/>
    <lineage>
        <taxon>Bacteria</taxon>
        <taxon>Pseudomonadati</taxon>
        <taxon>Bacteroidota</taxon>
        <taxon>Cytophagia</taxon>
        <taxon>Cytophagales</taxon>
        <taxon>Hymenobacteraceae</taxon>
        <taxon>Hymenobacter</taxon>
    </lineage>
</organism>
<sequence>MRTKPAAAFFIYLANYTVCIKRAGDIIQQPMFASLVSKEVSIEVSSYPRRNSNQSELFELLAGVKKGAPFCNPIPYWLREATQLILMGQEVGSESFWLVAL</sequence>
<dbReference type="RefSeq" id="WP_342300832.1">
    <property type="nucleotide sequence ID" value="NZ_JBCEVZ010000072.1"/>
</dbReference>
<evidence type="ECO:0000313" key="1">
    <source>
        <dbReference type="EMBL" id="MEL5996420.1"/>
    </source>
</evidence>
<reference evidence="1 2" key="1">
    <citation type="journal article" date="2018" name="Arch. Microbiol.">
        <title>Hymenobacter segetis sp. nov., isolated from soil.</title>
        <authorList>
            <person name="Ten L.N."/>
            <person name="Lim S.J."/>
            <person name="Kim B.O."/>
            <person name="Kang I.K."/>
            <person name="Jung H.Y."/>
        </authorList>
    </citation>
    <scope>NUCLEOTIDE SEQUENCE [LARGE SCALE GENOMIC DNA]</scope>
    <source>
        <strain evidence="1 2">S7-3-11</strain>
    </source>
</reference>
<protein>
    <submittedName>
        <fullName evidence="1">Uncharacterized protein</fullName>
    </submittedName>
</protein>
<gene>
    <name evidence="1" type="ORF">AAFH49_19555</name>
</gene>
<keyword evidence="2" id="KW-1185">Reference proteome</keyword>
<dbReference type="Proteomes" id="UP001479606">
    <property type="component" value="Unassembled WGS sequence"/>
</dbReference>
<dbReference type="EMBL" id="JBCEVZ010000072">
    <property type="protein sequence ID" value="MEL5996420.1"/>
    <property type="molecule type" value="Genomic_DNA"/>
</dbReference>
<comment type="caution">
    <text evidence="1">The sequence shown here is derived from an EMBL/GenBank/DDBJ whole genome shotgun (WGS) entry which is preliminary data.</text>
</comment>